<dbReference type="SMART" id="SM00595">
    <property type="entry name" value="MADF"/>
    <property type="match status" value="1"/>
</dbReference>
<dbReference type="PANTHER" id="PTHR21505:SF12">
    <property type="entry name" value="MADF DOMAIN-CONTAINING PROTEIN-RELATED"/>
    <property type="match status" value="1"/>
</dbReference>
<feature type="domain" description="MADF" evidence="2">
    <location>
        <begin position="15"/>
        <end position="114"/>
    </location>
</feature>
<dbReference type="Pfam" id="PF10545">
    <property type="entry name" value="MADF_DNA_bdg"/>
    <property type="match status" value="1"/>
</dbReference>
<comment type="caution">
    <text evidence="3">The sequence shown here is derived from an EMBL/GenBank/DDBJ whole genome shotgun (WGS) entry which is preliminary data.</text>
</comment>
<evidence type="ECO:0000256" key="1">
    <source>
        <dbReference type="SAM" id="MobiDB-lite"/>
    </source>
</evidence>
<dbReference type="PROSITE" id="PS51029">
    <property type="entry name" value="MADF"/>
    <property type="match status" value="1"/>
</dbReference>
<gene>
    <name evidence="3" type="ORF">BaRGS_00018363</name>
</gene>
<feature type="region of interest" description="Disordered" evidence="1">
    <location>
        <begin position="117"/>
        <end position="142"/>
    </location>
</feature>
<evidence type="ECO:0000313" key="3">
    <source>
        <dbReference type="EMBL" id="KAK7490384.1"/>
    </source>
</evidence>
<dbReference type="EMBL" id="JACVVK020000127">
    <property type="protein sequence ID" value="KAK7490384.1"/>
    <property type="molecule type" value="Genomic_DNA"/>
</dbReference>
<feature type="compositionally biased region" description="Acidic residues" evidence="1">
    <location>
        <begin position="133"/>
        <end position="142"/>
    </location>
</feature>
<name>A0ABD0KT22_9CAEN</name>
<dbReference type="Proteomes" id="UP001519460">
    <property type="component" value="Unassembled WGS sequence"/>
</dbReference>
<protein>
    <recommendedName>
        <fullName evidence="2">MADF domain-containing protein</fullName>
    </recommendedName>
</protein>
<dbReference type="PANTHER" id="PTHR21505">
    <property type="entry name" value="MADF DOMAIN-CONTAINING PROTEIN-RELATED"/>
    <property type="match status" value="1"/>
</dbReference>
<keyword evidence="4" id="KW-1185">Reference proteome</keyword>
<evidence type="ECO:0000259" key="2">
    <source>
        <dbReference type="PROSITE" id="PS51029"/>
    </source>
</evidence>
<dbReference type="InterPro" id="IPR006578">
    <property type="entry name" value="MADF-dom"/>
</dbReference>
<accession>A0ABD0KT22</accession>
<sequence length="361" mass="40815">MSASAIRLSFDQNIKLIELFRSHRLLWDVRNGNYFDKAARDASLAAIRTDFRAICGMDLSVEIIATKIKSLRTQYVKNLRKAEQSKRNAARADHIYKPKFVYFPYLDFLRPVLMKKSSKTDWSPSPSLRVKEEPEDDSAPCEDEQMKQLRMELMCEAEEAENWDYSTVTTERGMQVKPCYQEDFETQSSQDEAECSDTGDQDWVIDGLHASRGTDITRISAVSSPQGSTSRQSGSGSQRCGGGNLAELFTFGNQSSEQNFSSDERADEPACNSPGIKNCKRGEASIQDALDSIKTNLNVLASSVCRDHNGTKKATRDTDEVFGEFVGKFLKKIKLEHHRDEARMGIMKILTEIKSKEYEDY</sequence>
<organism evidence="3 4">
    <name type="scientific">Batillaria attramentaria</name>
    <dbReference type="NCBI Taxonomy" id="370345"/>
    <lineage>
        <taxon>Eukaryota</taxon>
        <taxon>Metazoa</taxon>
        <taxon>Spiralia</taxon>
        <taxon>Lophotrochozoa</taxon>
        <taxon>Mollusca</taxon>
        <taxon>Gastropoda</taxon>
        <taxon>Caenogastropoda</taxon>
        <taxon>Sorbeoconcha</taxon>
        <taxon>Cerithioidea</taxon>
        <taxon>Batillariidae</taxon>
        <taxon>Batillaria</taxon>
    </lineage>
</organism>
<dbReference type="AlphaFoldDB" id="A0ABD0KT22"/>
<reference evidence="3 4" key="1">
    <citation type="journal article" date="2023" name="Sci. Data">
        <title>Genome assembly of the Korean intertidal mud-creeper Batillaria attramentaria.</title>
        <authorList>
            <person name="Patra A.K."/>
            <person name="Ho P.T."/>
            <person name="Jun S."/>
            <person name="Lee S.J."/>
            <person name="Kim Y."/>
            <person name="Won Y.J."/>
        </authorList>
    </citation>
    <scope>NUCLEOTIDE SEQUENCE [LARGE SCALE GENOMIC DNA]</scope>
    <source>
        <strain evidence="3">Wonlab-2016</strain>
    </source>
</reference>
<proteinExistence type="predicted"/>
<evidence type="ECO:0000313" key="4">
    <source>
        <dbReference type="Proteomes" id="UP001519460"/>
    </source>
</evidence>